<dbReference type="GeneID" id="33320040"/>
<keyword evidence="3" id="KW-1185">Reference proteome</keyword>
<dbReference type="AlphaFoldDB" id="A0A2Z2ME16"/>
<evidence type="ECO:0008006" key="4">
    <source>
        <dbReference type="Google" id="ProtNLM"/>
    </source>
</evidence>
<reference evidence="2 3" key="1">
    <citation type="submission" date="2016-03" db="EMBL/GenBank/DDBJ databases">
        <title>Complete genome sequence of Thermococcus profundus strain DT5432.</title>
        <authorList>
            <person name="Oger P.M."/>
        </authorList>
    </citation>
    <scope>NUCLEOTIDE SEQUENCE [LARGE SCALE GENOMIC DNA]</scope>
    <source>
        <strain evidence="2 3">DT 5432</strain>
    </source>
</reference>
<keyword evidence="1" id="KW-0175">Coiled coil</keyword>
<dbReference type="OrthoDB" id="135105at2157"/>
<evidence type="ECO:0000256" key="1">
    <source>
        <dbReference type="SAM" id="Coils"/>
    </source>
</evidence>
<sequence length="343" mass="38752">MGKGVTVALVILLVLSLGANVVMFKSHADLASKALEAEQLQSEVKALRTNITLLQNNISSLQALVEMHKRNEATLEKVNKELENELVELKNKYNSLQLTLQDYQTMEANYEKYYEFSRKYFMLQDFLESVLTSDQETALKPHVLAAVSHPDYTANSLADITEYVADHVKYAQDQPVPLPPSPEELKYGYYSPMTAPNVFLPPADTIEKGYGDCDDINTLLAAMVKVYFKDVYGHDYAVYLVVGTRRHGSGHLFVMVPVKRGKIVILDASGSPYWTGKSLLDSLLGNDAAEAKPIREAWDEYRDRIGSSFDEIEIYYIDFYGDARKMFEGTPAEMLNWLEENTQ</sequence>
<feature type="coiled-coil region" evidence="1">
    <location>
        <begin position="30"/>
        <end position="106"/>
    </location>
</feature>
<evidence type="ECO:0000313" key="3">
    <source>
        <dbReference type="Proteomes" id="UP000250179"/>
    </source>
</evidence>
<organism evidence="2 3">
    <name type="scientific">Thermococcus profundus</name>
    <dbReference type="NCBI Taxonomy" id="49899"/>
    <lineage>
        <taxon>Archaea</taxon>
        <taxon>Methanobacteriati</taxon>
        <taxon>Methanobacteriota</taxon>
        <taxon>Thermococci</taxon>
        <taxon>Thermococcales</taxon>
        <taxon>Thermococcaceae</taxon>
        <taxon>Thermococcus</taxon>
    </lineage>
</organism>
<accession>A0A2Z2ME16</accession>
<evidence type="ECO:0000313" key="2">
    <source>
        <dbReference type="EMBL" id="ASJ02922.1"/>
    </source>
</evidence>
<dbReference type="KEGG" id="tprf:A3L09_06460"/>
<dbReference type="Gene3D" id="3.10.620.30">
    <property type="match status" value="1"/>
</dbReference>
<proteinExistence type="predicted"/>
<gene>
    <name evidence="2" type="ORF">A3L09_06460</name>
</gene>
<name>A0A2Z2ME16_THEPR</name>
<dbReference type="Proteomes" id="UP000250179">
    <property type="component" value="Chromosome"/>
</dbReference>
<dbReference type="EMBL" id="CP014862">
    <property type="protein sequence ID" value="ASJ02922.1"/>
    <property type="molecule type" value="Genomic_DNA"/>
</dbReference>
<protein>
    <recommendedName>
        <fullName evidence="4">Transglutaminase-like domain-containing protein</fullName>
    </recommendedName>
</protein>
<dbReference type="RefSeq" id="WP_088858178.1">
    <property type="nucleotide sequence ID" value="NZ_CP014862.1"/>
</dbReference>